<feature type="region of interest" description="Disordered" evidence="1">
    <location>
        <begin position="122"/>
        <end position="216"/>
    </location>
</feature>
<organism evidence="3">
    <name type="scientific">Psilocybe cubensis</name>
    <name type="common">Psychedelic mushroom</name>
    <name type="synonym">Stropharia cubensis</name>
    <dbReference type="NCBI Taxonomy" id="181762"/>
    <lineage>
        <taxon>Eukaryota</taxon>
        <taxon>Fungi</taxon>
        <taxon>Dikarya</taxon>
        <taxon>Basidiomycota</taxon>
        <taxon>Agaricomycotina</taxon>
        <taxon>Agaricomycetes</taxon>
        <taxon>Agaricomycetidae</taxon>
        <taxon>Agaricales</taxon>
        <taxon>Agaricineae</taxon>
        <taxon>Strophariaceae</taxon>
        <taxon>Psilocybe</taxon>
    </lineage>
</organism>
<dbReference type="EMBL" id="JAFIQS010000003">
    <property type="protein sequence ID" value="KAG5171381.1"/>
    <property type="molecule type" value="Genomic_DNA"/>
</dbReference>
<dbReference type="Gene3D" id="1.20.5.510">
    <property type="entry name" value="Single helix bin"/>
    <property type="match status" value="1"/>
</dbReference>
<feature type="compositionally biased region" description="Low complexity" evidence="1">
    <location>
        <begin position="139"/>
        <end position="148"/>
    </location>
</feature>
<feature type="compositionally biased region" description="Polar residues" evidence="1">
    <location>
        <begin position="382"/>
        <end position="391"/>
    </location>
</feature>
<keyword evidence="2" id="KW-0472">Membrane</keyword>
<keyword evidence="2" id="KW-0812">Transmembrane</keyword>
<feature type="transmembrane region" description="Helical" evidence="2">
    <location>
        <begin position="287"/>
        <end position="310"/>
    </location>
</feature>
<feature type="region of interest" description="Disordered" evidence="1">
    <location>
        <begin position="257"/>
        <end position="282"/>
    </location>
</feature>
<sequence>MASCPANFDWARNAEGMDPCEVATRLKAVCRQDPALAPISPGHSYSPPTAQDQTPCSCSSPVYYLTSACADCQGGSFGSWSNWATRCTNPSVNFFPRPAPNGVTIPNWAYLDVGTNPTFNPAFAKSISPSPPPLPNTPRPTTSSARPPQNTPRPDPTTSSTQAPPASTPDSNPDSPSNIAISSPTNSGSDTTSSDISTSTDTETNTNTSTGSANQLNIHSTANQALSGTSGQATGLASDRTLANAAYSTDALTGSIYTQIDPSKPTDSSGNPIDTVSGSSKKSNAGAIAGGIIGGLLFLVIVCSLVYWLIMRRRRRSRIAPSTAYLATYGSKRPDSSMSSRPLADHSTSVLDLVQGHAERYSPYRDDDEIRDSSAAINGTTSQVQFTQARASSIDHYQRPD</sequence>
<gene>
    <name evidence="3" type="ORF">JR316_003466</name>
</gene>
<feature type="compositionally biased region" description="Pro residues" evidence="1">
    <location>
        <begin position="129"/>
        <end position="138"/>
    </location>
</feature>
<dbReference type="OrthoDB" id="2576311at2759"/>
<feature type="region of interest" description="Disordered" evidence="1">
    <location>
        <begin position="382"/>
        <end position="401"/>
    </location>
</feature>
<accession>A0A8H8CMZ1</accession>
<reference evidence="3" key="1">
    <citation type="submission" date="2021-02" db="EMBL/GenBank/DDBJ databases">
        <title>Psilocybe cubensis genome.</title>
        <authorList>
            <person name="Mckernan K.J."/>
            <person name="Crawford S."/>
            <person name="Trippe A."/>
            <person name="Kane L.T."/>
            <person name="Mclaughlin S."/>
        </authorList>
    </citation>
    <scope>NUCLEOTIDE SEQUENCE [LARGE SCALE GENOMIC DNA]</scope>
    <source>
        <strain evidence="3">MGC-MH-2018</strain>
    </source>
</reference>
<proteinExistence type="predicted"/>
<evidence type="ECO:0000313" key="3">
    <source>
        <dbReference type="EMBL" id="KAG5171381.1"/>
    </source>
</evidence>
<feature type="compositionally biased region" description="Low complexity" evidence="1">
    <location>
        <begin position="156"/>
        <end position="212"/>
    </location>
</feature>
<comment type="caution">
    <text evidence="3">The sequence shown here is derived from an EMBL/GenBank/DDBJ whole genome shotgun (WGS) entry which is preliminary data.</text>
</comment>
<evidence type="ECO:0000256" key="2">
    <source>
        <dbReference type="SAM" id="Phobius"/>
    </source>
</evidence>
<protein>
    <recommendedName>
        <fullName evidence="4">Mid2 domain-containing protein</fullName>
    </recommendedName>
</protein>
<evidence type="ECO:0000256" key="1">
    <source>
        <dbReference type="SAM" id="MobiDB-lite"/>
    </source>
</evidence>
<dbReference type="AlphaFoldDB" id="A0A8H8CMZ1"/>
<name>A0A8H8CMZ1_PSICU</name>
<keyword evidence="2" id="KW-1133">Transmembrane helix</keyword>
<evidence type="ECO:0008006" key="4">
    <source>
        <dbReference type="Google" id="ProtNLM"/>
    </source>
</evidence>